<evidence type="ECO:0000259" key="4">
    <source>
        <dbReference type="Pfam" id="PF01494"/>
    </source>
</evidence>
<dbReference type="Pfam" id="PF01494">
    <property type="entry name" value="FAD_binding_3"/>
    <property type="match status" value="1"/>
</dbReference>
<comment type="caution">
    <text evidence="5">The sequence shown here is derived from an EMBL/GenBank/DDBJ whole genome shotgun (WGS) entry which is preliminary data.</text>
</comment>
<comment type="cofactor">
    <cofactor evidence="1">
        <name>FAD</name>
        <dbReference type="ChEBI" id="CHEBI:57692"/>
    </cofactor>
</comment>
<dbReference type="InterPro" id="IPR050641">
    <property type="entry name" value="RIFMO-like"/>
</dbReference>
<dbReference type="Gene3D" id="3.50.50.60">
    <property type="entry name" value="FAD/NAD(P)-binding domain"/>
    <property type="match status" value="1"/>
</dbReference>
<reference evidence="5 6" key="1">
    <citation type="submission" date="2016-03" db="EMBL/GenBank/DDBJ databases">
        <title>Microsymbionts genomes from the relict species Vavilovia formosa (Stev.) Fed.</title>
        <authorList>
            <person name="Kopat V."/>
            <person name="Chirak E."/>
            <person name="Kimeklis A."/>
            <person name="Andronov E."/>
        </authorList>
    </citation>
    <scope>NUCLEOTIDE SEQUENCE [LARGE SCALE GENOMIC DNA]</scope>
    <source>
        <strain evidence="5 6">Vaf07</strain>
    </source>
</reference>
<keyword evidence="3" id="KW-0274">FAD</keyword>
<dbReference type="PANTHER" id="PTHR43004">
    <property type="entry name" value="TRK SYSTEM POTASSIUM UPTAKE PROTEIN"/>
    <property type="match status" value="1"/>
</dbReference>
<evidence type="ECO:0000256" key="3">
    <source>
        <dbReference type="ARBA" id="ARBA00022827"/>
    </source>
</evidence>
<evidence type="ECO:0000313" key="5">
    <source>
        <dbReference type="EMBL" id="KZD22857.1"/>
    </source>
</evidence>
<dbReference type="GO" id="GO:0071949">
    <property type="term" value="F:FAD binding"/>
    <property type="evidence" value="ECO:0007669"/>
    <property type="project" value="InterPro"/>
</dbReference>
<name>A0A163Z2X8_9BRAD</name>
<proteinExistence type="predicted"/>
<gene>
    <name evidence="5" type="ORF">A4A58_27825</name>
</gene>
<dbReference type="Proteomes" id="UP000076574">
    <property type="component" value="Unassembled WGS sequence"/>
</dbReference>
<keyword evidence="6" id="KW-1185">Reference proteome</keyword>
<feature type="domain" description="FAD-binding" evidence="4">
    <location>
        <begin position="6"/>
        <end position="345"/>
    </location>
</feature>
<sequence length="407" mass="44283">MSNAKLPVIIAGAGPVGMVAAADLVRQNIPVLVLEKNDALSSESRASTFHPPTLDMLDDLGFANTLIAQGLKAPTVQYSSSEDGVLGTFDFAAISDLVRHPFRLQAEQFKLTRIILDALSGNPLFSIAFGSEVKSVEQTSDTVKVVVTANGHDTTHECAWLIGADGANSIVRRSQDMEFEGFTWPERFLVMTTPVDFTALRPGVSSVSYVADPERWYFLLRILGAWRVMMPVAAETSDEEALSEAYVTASIRRIVPAELDAPILHTTLYRVHQRVAANFQKGRTFLAGDAAHINNPLGGMGMNGGIHDALNLTAKLGPVINGTADESILADYDLQRRTVTMQAIQGDTIRNKKNLEAKDEADRARFRDDIRAAAADSEKGRQLLRRIAMLDSLERAGALHVAEHHPG</sequence>
<dbReference type="InterPro" id="IPR002938">
    <property type="entry name" value="FAD-bd"/>
</dbReference>
<organism evidence="5 6">
    <name type="scientific">Tardiphaga robiniae</name>
    <dbReference type="NCBI Taxonomy" id="943830"/>
    <lineage>
        <taxon>Bacteria</taxon>
        <taxon>Pseudomonadati</taxon>
        <taxon>Pseudomonadota</taxon>
        <taxon>Alphaproteobacteria</taxon>
        <taxon>Hyphomicrobiales</taxon>
        <taxon>Nitrobacteraceae</taxon>
        <taxon>Tardiphaga</taxon>
    </lineage>
</organism>
<protein>
    <recommendedName>
        <fullName evidence="4">FAD-binding domain-containing protein</fullName>
    </recommendedName>
</protein>
<dbReference type="STRING" id="943830.A4A58_27825"/>
<accession>A0A163Z2X8</accession>
<dbReference type="AlphaFoldDB" id="A0A163Z2X8"/>
<dbReference type="GO" id="GO:0016709">
    <property type="term" value="F:oxidoreductase activity, acting on paired donors, with incorporation or reduction of molecular oxygen, NAD(P)H as one donor, and incorporation of one atom of oxygen"/>
    <property type="evidence" value="ECO:0007669"/>
    <property type="project" value="UniProtKB-ARBA"/>
</dbReference>
<keyword evidence="2" id="KW-0285">Flavoprotein</keyword>
<dbReference type="EMBL" id="LVYV01000013">
    <property type="protein sequence ID" value="KZD22857.1"/>
    <property type="molecule type" value="Genomic_DNA"/>
</dbReference>
<dbReference type="PRINTS" id="PR00420">
    <property type="entry name" value="RNGMNOXGNASE"/>
</dbReference>
<dbReference type="SUPFAM" id="SSF51905">
    <property type="entry name" value="FAD/NAD(P)-binding domain"/>
    <property type="match status" value="1"/>
</dbReference>
<dbReference type="RefSeq" id="WP_068733868.1">
    <property type="nucleotide sequence ID" value="NZ_LVYV01000013.1"/>
</dbReference>
<dbReference type="PANTHER" id="PTHR43004:SF19">
    <property type="entry name" value="BINDING MONOOXYGENASE, PUTATIVE (JCVI)-RELATED"/>
    <property type="match status" value="1"/>
</dbReference>
<evidence type="ECO:0000313" key="6">
    <source>
        <dbReference type="Proteomes" id="UP000076574"/>
    </source>
</evidence>
<dbReference type="InterPro" id="IPR036188">
    <property type="entry name" value="FAD/NAD-bd_sf"/>
</dbReference>
<dbReference type="Gene3D" id="3.30.70.2450">
    <property type="match status" value="1"/>
</dbReference>
<evidence type="ECO:0000256" key="2">
    <source>
        <dbReference type="ARBA" id="ARBA00022630"/>
    </source>
</evidence>
<evidence type="ECO:0000256" key="1">
    <source>
        <dbReference type="ARBA" id="ARBA00001974"/>
    </source>
</evidence>
<dbReference type="OrthoDB" id="9791689at2"/>